<keyword evidence="2" id="KW-0472">Membrane</keyword>
<name>A0ABX0GU85_9ACTN</name>
<keyword evidence="5" id="KW-1185">Reference proteome</keyword>
<dbReference type="PANTHER" id="PTHR22911">
    <property type="entry name" value="ACYL-MALONYL CONDENSING ENZYME-RELATED"/>
    <property type="match status" value="1"/>
</dbReference>
<keyword evidence="2" id="KW-1133">Transmembrane helix</keyword>
<evidence type="ECO:0000256" key="2">
    <source>
        <dbReference type="SAM" id="Phobius"/>
    </source>
</evidence>
<dbReference type="Pfam" id="PF00892">
    <property type="entry name" value="EamA"/>
    <property type="match status" value="2"/>
</dbReference>
<feature type="transmembrane region" description="Helical" evidence="2">
    <location>
        <begin position="122"/>
        <end position="141"/>
    </location>
</feature>
<organism evidence="4 5">
    <name type="scientific">Motilibacter deserti</name>
    <dbReference type="NCBI Taxonomy" id="2714956"/>
    <lineage>
        <taxon>Bacteria</taxon>
        <taxon>Bacillati</taxon>
        <taxon>Actinomycetota</taxon>
        <taxon>Actinomycetes</taxon>
        <taxon>Motilibacterales</taxon>
        <taxon>Motilibacteraceae</taxon>
        <taxon>Motilibacter</taxon>
    </lineage>
</organism>
<feature type="transmembrane region" description="Helical" evidence="2">
    <location>
        <begin position="36"/>
        <end position="54"/>
    </location>
</feature>
<evidence type="ECO:0000313" key="4">
    <source>
        <dbReference type="EMBL" id="NHC13214.1"/>
    </source>
</evidence>
<feature type="transmembrane region" description="Helical" evidence="2">
    <location>
        <begin position="240"/>
        <end position="260"/>
    </location>
</feature>
<comment type="similarity">
    <text evidence="1">Belongs to the EamA transporter family.</text>
</comment>
<dbReference type="EMBL" id="JAANNP010000002">
    <property type="protein sequence ID" value="NHC13214.1"/>
    <property type="molecule type" value="Genomic_DNA"/>
</dbReference>
<dbReference type="InterPro" id="IPR037185">
    <property type="entry name" value="EmrE-like"/>
</dbReference>
<evidence type="ECO:0000259" key="3">
    <source>
        <dbReference type="Pfam" id="PF00892"/>
    </source>
</evidence>
<feature type="transmembrane region" description="Helical" evidence="2">
    <location>
        <begin position="266"/>
        <end position="284"/>
    </location>
</feature>
<evidence type="ECO:0000313" key="5">
    <source>
        <dbReference type="Proteomes" id="UP000800981"/>
    </source>
</evidence>
<protein>
    <submittedName>
        <fullName evidence="4">DMT family transporter</fullName>
    </submittedName>
</protein>
<feature type="transmembrane region" description="Helical" evidence="2">
    <location>
        <begin position="91"/>
        <end position="110"/>
    </location>
</feature>
<reference evidence="4 5" key="1">
    <citation type="submission" date="2020-03" db="EMBL/GenBank/DDBJ databases">
        <title>Two novel Motilibacter sp.</title>
        <authorList>
            <person name="Liu S."/>
        </authorList>
    </citation>
    <scope>NUCLEOTIDE SEQUENCE [LARGE SCALE GENOMIC DNA]</scope>
    <source>
        <strain evidence="4 5">E257</strain>
    </source>
</reference>
<feature type="transmembrane region" description="Helical" evidence="2">
    <location>
        <begin position="210"/>
        <end position="233"/>
    </location>
</feature>
<evidence type="ECO:0000256" key="1">
    <source>
        <dbReference type="ARBA" id="ARBA00007362"/>
    </source>
</evidence>
<accession>A0ABX0GU85</accession>
<feature type="transmembrane region" description="Helical" evidence="2">
    <location>
        <begin position="179"/>
        <end position="204"/>
    </location>
</feature>
<dbReference type="InterPro" id="IPR000620">
    <property type="entry name" value="EamA_dom"/>
</dbReference>
<keyword evidence="2" id="KW-0812">Transmembrane</keyword>
<feature type="transmembrane region" description="Helical" evidence="2">
    <location>
        <begin position="147"/>
        <end position="167"/>
    </location>
</feature>
<proteinExistence type="inferred from homology"/>
<comment type="caution">
    <text evidence="4">The sequence shown here is derived from an EMBL/GenBank/DDBJ whole genome shotgun (WGS) entry which is preliminary data.</text>
</comment>
<dbReference type="Proteomes" id="UP000800981">
    <property type="component" value="Unassembled WGS sequence"/>
</dbReference>
<feature type="transmembrane region" description="Helical" evidence="2">
    <location>
        <begin position="66"/>
        <end position="85"/>
    </location>
</feature>
<dbReference type="PANTHER" id="PTHR22911:SF76">
    <property type="entry name" value="EAMA DOMAIN-CONTAINING PROTEIN"/>
    <property type="match status" value="1"/>
</dbReference>
<gene>
    <name evidence="4" type="ORF">G9H71_05390</name>
</gene>
<feature type="domain" description="EamA" evidence="3">
    <location>
        <begin position="9"/>
        <end position="137"/>
    </location>
</feature>
<dbReference type="SUPFAM" id="SSF103481">
    <property type="entry name" value="Multidrug resistance efflux transporter EmrE"/>
    <property type="match status" value="2"/>
</dbReference>
<sequence>MTPARADLLLLAVGLVGVSTSGPVIAATAAPALAIAFWRNALGTAVVGAVAVATQWDRLRTARRGVLGLSAGAGLLLAGHFALWIPSLRYTSVASSTAIVSLQAVWTAVLGRLAGERLGPRAWAGIGLSLVGVLVVTGVDLSLSTRALVGDAMALGGGLFAAFYVVAGARVRRELPTASYTAVCYGVCALALLAGCLAGGVSLSGYPAKAWLGIVVVTVAAQLFGHTVFNVVLRSVPPTVLSVAILLEVPGAALLAAVWLGQTPPVAALPALALVLAGTALVVVSRPAPATLTD</sequence>
<feature type="domain" description="EamA" evidence="3">
    <location>
        <begin position="149"/>
        <end position="283"/>
    </location>
</feature>